<dbReference type="GO" id="GO:0016788">
    <property type="term" value="F:hydrolase activity, acting on ester bonds"/>
    <property type="evidence" value="ECO:0007669"/>
    <property type="project" value="InterPro"/>
</dbReference>
<keyword evidence="2" id="KW-1185">Reference proteome</keyword>
<evidence type="ECO:0000313" key="2">
    <source>
        <dbReference type="Proteomes" id="UP000800235"/>
    </source>
</evidence>
<dbReference type="InterPro" id="IPR036514">
    <property type="entry name" value="SGNH_hydro_sf"/>
</dbReference>
<dbReference type="Proteomes" id="UP000800235">
    <property type="component" value="Unassembled WGS sequence"/>
</dbReference>
<dbReference type="OrthoDB" id="671439at2759"/>
<proteinExistence type="predicted"/>
<dbReference type="EMBL" id="MU007080">
    <property type="protein sequence ID" value="KAF2423590.1"/>
    <property type="molecule type" value="Genomic_DNA"/>
</dbReference>
<comment type="caution">
    <text evidence="1">The sequence shown here is derived from an EMBL/GenBank/DDBJ whole genome shotgun (WGS) entry which is preliminary data.</text>
</comment>
<dbReference type="PANTHER" id="PTHR14209">
    <property type="entry name" value="ISOAMYL ACETATE-HYDROLYZING ESTERASE 1"/>
    <property type="match status" value="1"/>
</dbReference>
<reference evidence="1" key="1">
    <citation type="journal article" date="2020" name="Stud. Mycol.">
        <title>101 Dothideomycetes genomes: a test case for predicting lifestyles and emergence of pathogens.</title>
        <authorList>
            <person name="Haridas S."/>
            <person name="Albert R."/>
            <person name="Binder M."/>
            <person name="Bloem J."/>
            <person name="Labutti K."/>
            <person name="Salamov A."/>
            <person name="Andreopoulos B."/>
            <person name="Baker S."/>
            <person name="Barry K."/>
            <person name="Bills G."/>
            <person name="Bluhm B."/>
            <person name="Cannon C."/>
            <person name="Castanera R."/>
            <person name="Culley D."/>
            <person name="Daum C."/>
            <person name="Ezra D."/>
            <person name="Gonzalez J."/>
            <person name="Henrissat B."/>
            <person name="Kuo A."/>
            <person name="Liang C."/>
            <person name="Lipzen A."/>
            <person name="Lutzoni F."/>
            <person name="Magnuson J."/>
            <person name="Mondo S."/>
            <person name="Nolan M."/>
            <person name="Ohm R."/>
            <person name="Pangilinan J."/>
            <person name="Park H.-J."/>
            <person name="Ramirez L."/>
            <person name="Alfaro M."/>
            <person name="Sun H."/>
            <person name="Tritt A."/>
            <person name="Yoshinaga Y."/>
            <person name="Zwiers L.-H."/>
            <person name="Turgeon B."/>
            <person name="Goodwin S."/>
            <person name="Spatafora J."/>
            <person name="Crous P."/>
            <person name="Grigoriev I."/>
        </authorList>
    </citation>
    <scope>NUCLEOTIDE SEQUENCE</scope>
    <source>
        <strain evidence="1">CBS 130266</strain>
    </source>
</reference>
<dbReference type="InterPro" id="IPR045136">
    <property type="entry name" value="Iah1-like"/>
</dbReference>
<accession>A0A9P4NIX3</accession>
<dbReference type="SUPFAM" id="SSF52266">
    <property type="entry name" value="SGNH hydrolase"/>
    <property type="match status" value="1"/>
</dbReference>
<sequence length="282" mass="31167">MSPRTMEASKTKNELPKVILFGASLTAWSFDTSHGKGFGDVLAKHYGGRAEVVNEGQPGGTSNTMAGDFIRIVSSLSETTIPPLLITIFLGANDACLFPPQVHVPLEKYSSNLRSFVDDVLNSPYAPTTKILLITPPPINISAAHAQKKATYLNREDEDFEQKWEADCRDNYAWKTWASKKKYADEVVKISHDYAEAGMGDRVAVFDLWRVMINHELREAALPTLKEGRVNLEENGRWPGCGLPHAKGFAKGVFSDGLHFGEKVSSCPPFQTFLYRSSTLTA</sequence>
<protein>
    <submittedName>
        <fullName evidence="1">SGNH hydrolase</fullName>
    </submittedName>
</protein>
<dbReference type="Gene3D" id="3.40.50.1110">
    <property type="entry name" value="SGNH hydrolase"/>
    <property type="match status" value="1"/>
</dbReference>
<organism evidence="1 2">
    <name type="scientific">Tothia fuscella</name>
    <dbReference type="NCBI Taxonomy" id="1048955"/>
    <lineage>
        <taxon>Eukaryota</taxon>
        <taxon>Fungi</taxon>
        <taxon>Dikarya</taxon>
        <taxon>Ascomycota</taxon>
        <taxon>Pezizomycotina</taxon>
        <taxon>Dothideomycetes</taxon>
        <taxon>Pleosporomycetidae</taxon>
        <taxon>Venturiales</taxon>
        <taxon>Cylindrosympodiaceae</taxon>
        <taxon>Tothia</taxon>
    </lineage>
</organism>
<dbReference type="PANTHER" id="PTHR14209:SF19">
    <property type="entry name" value="ISOAMYL ACETATE-HYDROLYZING ESTERASE 1 HOMOLOG"/>
    <property type="match status" value="1"/>
</dbReference>
<keyword evidence="1" id="KW-0378">Hydrolase</keyword>
<evidence type="ECO:0000313" key="1">
    <source>
        <dbReference type="EMBL" id="KAF2423590.1"/>
    </source>
</evidence>
<dbReference type="Pfam" id="PF00657">
    <property type="entry name" value="Lipase_GDSL"/>
    <property type="match status" value="1"/>
</dbReference>
<dbReference type="InterPro" id="IPR001087">
    <property type="entry name" value="GDSL"/>
</dbReference>
<name>A0A9P4NIX3_9PEZI</name>
<dbReference type="AlphaFoldDB" id="A0A9P4NIX3"/>
<gene>
    <name evidence="1" type="ORF">EJ08DRAFT_445488</name>
</gene>